<evidence type="ECO:0000313" key="4">
    <source>
        <dbReference type="EMBL" id="SJN37087.1"/>
    </source>
</evidence>
<evidence type="ECO:0000259" key="3">
    <source>
        <dbReference type="SMART" id="SM00903"/>
    </source>
</evidence>
<name>A0A1R4JYG4_9MICC</name>
<gene>
    <name evidence="4" type="ORF">FM125_11375</name>
</gene>
<evidence type="ECO:0000313" key="5">
    <source>
        <dbReference type="Proteomes" id="UP000196230"/>
    </source>
</evidence>
<dbReference type="EMBL" id="FUKP01000073">
    <property type="protein sequence ID" value="SJN37087.1"/>
    <property type="molecule type" value="Genomic_DNA"/>
</dbReference>
<dbReference type="InterPro" id="IPR012349">
    <property type="entry name" value="Split_barrel_FMN-bd"/>
</dbReference>
<dbReference type="PANTHER" id="PTHR30466">
    <property type="entry name" value="FLAVIN REDUCTASE"/>
    <property type="match status" value="1"/>
</dbReference>
<comment type="similarity">
    <text evidence="1">Belongs to the non-flavoprotein flavin reductase family.</text>
</comment>
<dbReference type="Pfam" id="PF01613">
    <property type="entry name" value="Flavin_Reduct"/>
    <property type="match status" value="1"/>
</dbReference>
<dbReference type="GO" id="GO:0004497">
    <property type="term" value="F:monooxygenase activity"/>
    <property type="evidence" value="ECO:0007669"/>
    <property type="project" value="UniProtKB-KW"/>
</dbReference>
<reference evidence="4 5" key="1">
    <citation type="submission" date="2017-02" db="EMBL/GenBank/DDBJ databases">
        <authorList>
            <person name="Peterson S.W."/>
        </authorList>
    </citation>
    <scope>NUCLEOTIDE SEQUENCE [LARGE SCALE GENOMIC DNA]</scope>
    <source>
        <strain evidence="4 5">2B3F</strain>
    </source>
</reference>
<dbReference type="InterPro" id="IPR002563">
    <property type="entry name" value="Flavin_Rdtase-like_dom"/>
</dbReference>
<dbReference type="AlphaFoldDB" id="A0A1R4JYG4"/>
<dbReference type="PANTHER" id="PTHR30466:SF11">
    <property type="entry name" value="FLAVIN-DEPENDENT MONOOXYGENASE, REDUCTASE SUBUNIT HSAB"/>
    <property type="match status" value="1"/>
</dbReference>
<keyword evidence="2 4" id="KW-0560">Oxidoreductase</keyword>
<dbReference type="SMART" id="SM00903">
    <property type="entry name" value="Flavin_Reduct"/>
    <property type="match status" value="1"/>
</dbReference>
<feature type="domain" description="Flavin reductase like" evidence="3">
    <location>
        <begin position="30"/>
        <end position="175"/>
    </location>
</feature>
<evidence type="ECO:0000256" key="2">
    <source>
        <dbReference type="ARBA" id="ARBA00023002"/>
    </source>
</evidence>
<keyword evidence="4" id="KW-0503">Monooxygenase</keyword>
<dbReference type="RefSeq" id="WP_070640071.1">
    <property type="nucleotide sequence ID" value="NZ_CP126965.1"/>
</dbReference>
<organism evidence="4 5">
    <name type="scientific">Micrococcus lylae</name>
    <dbReference type="NCBI Taxonomy" id="1273"/>
    <lineage>
        <taxon>Bacteria</taxon>
        <taxon>Bacillati</taxon>
        <taxon>Actinomycetota</taxon>
        <taxon>Actinomycetes</taxon>
        <taxon>Micrococcales</taxon>
        <taxon>Micrococcaceae</taxon>
        <taxon>Micrococcus</taxon>
    </lineage>
</organism>
<dbReference type="GO" id="GO:0042602">
    <property type="term" value="F:riboflavin reductase (NADPH) activity"/>
    <property type="evidence" value="ECO:0007669"/>
    <property type="project" value="TreeGrafter"/>
</dbReference>
<accession>A0A1R4JYG4</accession>
<dbReference type="Proteomes" id="UP000196230">
    <property type="component" value="Unassembled WGS sequence"/>
</dbReference>
<dbReference type="Gene3D" id="2.30.110.10">
    <property type="entry name" value="Electron Transport, Fmn-binding Protein, Chain A"/>
    <property type="match status" value="1"/>
</dbReference>
<evidence type="ECO:0000256" key="1">
    <source>
        <dbReference type="ARBA" id="ARBA00008898"/>
    </source>
</evidence>
<dbReference type="EC" id="1.14.13.-" evidence="4"/>
<dbReference type="GO" id="GO:0010181">
    <property type="term" value="F:FMN binding"/>
    <property type="evidence" value="ECO:0007669"/>
    <property type="project" value="InterPro"/>
</dbReference>
<protein>
    <submittedName>
        <fullName evidence="4">Nitrilotriacetate monooxygenase component B</fullName>
        <ecNumber evidence="4">1.14.13.-</ecNumber>
    </submittedName>
</protein>
<sequence length="180" mass="19329">MTTTALLSPATAAHPRWDEDITPLNLRRGLGAFPTGAVAVTGRSDGVDEVMVSSSFAVGISWEPALVSFSAQKSSRTWTRLRNADTLGVSLLAEEQHHLCRQLASRTGDRLAGLELHRTGRGTPLLEGSSLWLETRLHAEVDAGDHTVVLMEVLGFADHTDVHAPAALHHNAFTGLRPLA</sequence>
<dbReference type="InterPro" id="IPR050268">
    <property type="entry name" value="NADH-dep_flavin_reductase"/>
</dbReference>
<proteinExistence type="inferred from homology"/>
<dbReference type="SUPFAM" id="SSF50475">
    <property type="entry name" value="FMN-binding split barrel"/>
    <property type="match status" value="1"/>
</dbReference>